<dbReference type="GO" id="GO:0071555">
    <property type="term" value="P:cell wall organization"/>
    <property type="evidence" value="ECO:0007669"/>
    <property type="project" value="UniProtKB-KW"/>
</dbReference>
<proteinExistence type="inferred from homology"/>
<dbReference type="InterPro" id="IPR002502">
    <property type="entry name" value="Amidase_domain"/>
</dbReference>
<evidence type="ECO:0000256" key="6">
    <source>
        <dbReference type="ARBA" id="ARBA00023287"/>
    </source>
</evidence>
<dbReference type="InterPro" id="IPR051206">
    <property type="entry name" value="NAMLAA_amidase_2"/>
</dbReference>
<evidence type="ECO:0000256" key="1">
    <source>
        <dbReference type="ARBA" id="ARBA00001561"/>
    </source>
</evidence>
<comment type="caution">
    <text evidence="9">The sequence shown here is derived from an EMBL/GenBank/DDBJ whole genome shotgun (WGS) entry which is preliminary data.</text>
</comment>
<evidence type="ECO:0000259" key="8">
    <source>
        <dbReference type="SMART" id="SM00644"/>
    </source>
</evidence>
<dbReference type="GO" id="GO:0030435">
    <property type="term" value="P:sporulation resulting in formation of a cellular spore"/>
    <property type="evidence" value="ECO:0007669"/>
    <property type="project" value="UniProtKB-KW"/>
</dbReference>
<comment type="catalytic activity">
    <reaction evidence="1">
        <text>Hydrolyzes the link between N-acetylmuramoyl residues and L-amino acid residues in certain cell-wall glycopeptides.</text>
        <dbReference type="EC" id="3.5.1.28"/>
    </reaction>
</comment>
<dbReference type="Gene3D" id="3.40.80.10">
    <property type="entry name" value="Peptidoglycan recognition protein-like"/>
    <property type="match status" value="1"/>
</dbReference>
<sequence>MYHYSSDHIPKSQNRRPGIQTTMTSITIHNTANPTSTAKNERGWLLNQYNTRTASWHIAIDEKEAIEAIPLNEVAWHAGNREGNYSSIGIEICESGDQDKVWKNAVHLVATMLHDRKWDTDRIKTHKYWSGKDCPRLILPKWNTFISSVEEQLELIHKEEVQNANQNQFADIPEWKKEGPVYLSKQGLLNNPEQWLQTLDDPMPTWAAMLLLKRIHEDTKGRS</sequence>
<dbReference type="PANTHER" id="PTHR30417">
    <property type="entry name" value="N-ACETYLMURAMOYL-L-ALANINE AMIDASE AMID"/>
    <property type="match status" value="1"/>
</dbReference>
<evidence type="ECO:0000256" key="7">
    <source>
        <dbReference type="ARBA" id="ARBA00023316"/>
    </source>
</evidence>
<keyword evidence="7" id="KW-0961">Cell wall biogenesis/degradation</keyword>
<dbReference type="EMBL" id="MJAT01000033">
    <property type="protein sequence ID" value="OEH85059.1"/>
    <property type="molecule type" value="Genomic_DNA"/>
</dbReference>
<dbReference type="SUPFAM" id="SSF55846">
    <property type="entry name" value="N-acetylmuramoyl-L-alanine amidase-like"/>
    <property type="match status" value="1"/>
</dbReference>
<keyword evidence="4" id="KW-0378">Hydrolase</keyword>
<dbReference type="GO" id="GO:0030420">
    <property type="term" value="P:establishment of competence for transformation"/>
    <property type="evidence" value="ECO:0007669"/>
    <property type="project" value="UniProtKB-KW"/>
</dbReference>
<dbReference type="Pfam" id="PF01510">
    <property type="entry name" value="Amidase_2"/>
    <property type="match status" value="1"/>
</dbReference>
<keyword evidence="10" id="KW-1185">Reference proteome</keyword>
<keyword evidence="5" id="KW-0749">Sporulation</keyword>
<gene>
    <name evidence="9" type="ORF">BHU72_05465</name>
</gene>
<evidence type="ECO:0000256" key="5">
    <source>
        <dbReference type="ARBA" id="ARBA00022969"/>
    </source>
</evidence>
<name>A0A1E5L514_9FIRM</name>
<dbReference type="STRING" id="1390249.BHU72_05465"/>
<reference evidence="9 10" key="1">
    <citation type="submission" date="2016-09" db="EMBL/GenBank/DDBJ databases">
        <title>Desulfuribacillus arsenicus sp. nov., an obligately anaerobic, dissimilatory arsenic- and antimonate-reducing bacterium isolated from anoxic sediments.</title>
        <authorList>
            <person name="Abin C.A."/>
            <person name="Hollibaugh J.T."/>
        </authorList>
    </citation>
    <scope>NUCLEOTIDE SEQUENCE [LARGE SCALE GENOMIC DNA]</scope>
    <source>
        <strain evidence="9 10">MLFW-2</strain>
    </source>
</reference>
<dbReference type="CDD" id="cd06583">
    <property type="entry name" value="PGRP"/>
    <property type="match status" value="1"/>
</dbReference>
<dbReference type="OrthoDB" id="9794294at2"/>
<evidence type="ECO:0000313" key="9">
    <source>
        <dbReference type="EMBL" id="OEH85059.1"/>
    </source>
</evidence>
<keyword evidence="6" id="KW-0178">Competence</keyword>
<dbReference type="Proteomes" id="UP000095255">
    <property type="component" value="Unassembled WGS sequence"/>
</dbReference>
<organism evidence="9 10">
    <name type="scientific">Desulfuribacillus stibiiarsenatis</name>
    <dbReference type="NCBI Taxonomy" id="1390249"/>
    <lineage>
        <taxon>Bacteria</taxon>
        <taxon>Bacillati</taxon>
        <taxon>Bacillota</taxon>
        <taxon>Desulfuribacillia</taxon>
        <taxon>Desulfuribacillales</taxon>
        <taxon>Desulfuribacillaceae</taxon>
        <taxon>Desulfuribacillus</taxon>
    </lineage>
</organism>
<dbReference type="EC" id="3.5.1.28" evidence="3"/>
<dbReference type="AlphaFoldDB" id="A0A1E5L514"/>
<dbReference type="GO" id="GO:0009254">
    <property type="term" value="P:peptidoglycan turnover"/>
    <property type="evidence" value="ECO:0007669"/>
    <property type="project" value="TreeGrafter"/>
</dbReference>
<comment type="similarity">
    <text evidence="2">Belongs to the N-acetylmuramoyl-L-alanine amidase 2 family.</text>
</comment>
<evidence type="ECO:0000256" key="2">
    <source>
        <dbReference type="ARBA" id="ARBA00007553"/>
    </source>
</evidence>
<dbReference type="GO" id="GO:0009253">
    <property type="term" value="P:peptidoglycan catabolic process"/>
    <property type="evidence" value="ECO:0007669"/>
    <property type="project" value="InterPro"/>
</dbReference>
<protein>
    <recommendedName>
        <fullName evidence="3">N-acetylmuramoyl-L-alanine amidase</fullName>
        <ecNumber evidence="3">3.5.1.28</ecNumber>
    </recommendedName>
</protein>
<accession>A0A1E5L514</accession>
<evidence type="ECO:0000256" key="4">
    <source>
        <dbReference type="ARBA" id="ARBA00022801"/>
    </source>
</evidence>
<dbReference type="SMART" id="SM00644">
    <property type="entry name" value="Ami_2"/>
    <property type="match status" value="1"/>
</dbReference>
<dbReference type="RefSeq" id="WP_069702386.1">
    <property type="nucleotide sequence ID" value="NZ_MJAT01000033.1"/>
</dbReference>
<dbReference type="GO" id="GO:0008745">
    <property type="term" value="F:N-acetylmuramoyl-L-alanine amidase activity"/>
    <property type="evidence" value="ECO:0007669"/>
    <property type="project" value="UniProtKB-EC"/>
</dbReference>
<dbReference type="PANTHER" id="PTHR30417:SF11">
    <property type="entry name" value="N-ACETYLMURAMOYL-L-ALANINE AMIDASE XLYA"/>
    <property type="match status" value="1"/>
</dbReference>
<feature type="domain" description="N-acetylmuramoyl-L-alanine amidase" evidence="8">
    <location>
        <begin position="12"/>
        <end position="136"/>
    </location>
</feature>
<dbReference type="InterPro" id="IPR036505">
    <property type="entry name" value="Amidase/PGRP_sf"/>
</dbReference>
<evidence type="ECO:0000313" key="10">
    <source>
        <dbReference type="Proteomes" id="UP000095255"/>
    </source>
</evidence>
<evidence type="ECO:0000256" key="3">
    <source>
        <dbReference type="ARBA" id="ARBA00011901"/>
    </source>
</evidence>